<comment type="caution">
    <text evidence="2">The sequence shown here is derived from an EMBL/GenBank/DDBJ whole genome shotgun (WGS) entry which is preliminary data.</text>
</comment>
<keyword evidence="1" id="KW-0812">Transmembrane</keyword>
<evidence type="ECO:0000313" key="3">
    <source>
        <dbReference type="Proteomes" id="UP000257144"/>
    </source>
</evidence>
<sequence>MKFSAFSCCLYYIQRKKKIQRIFTIFVQHFLKSTAKFPLNIEWFILLKTFFRQFFFSFFNMIRKQEKKIQNMLNYLNINCRFLYEFIGILWFLKDKI</sequence>
<evidence type="ECO:0000313" key="2">
    <source>
        <dbReference type="EMBL" id="RDU36822.1"/>
    </source>
</evidence>
<keyword evidence="3" id="KW-1185">Reference proteome</keyword>
<evidence type="ECO:0000256" key="1">
    <source>
        <dbReference type="SAM" id="Phobius"/>
    </source>
</evidence>
<gene>
    <name evidence="2" type="ORF">DRW41_12295</name>
</gene>
<name>A0A3D8GRC2_9BACI</name>
<organism evidence="2 3">
    <name type="scientific">Neobacillus piezotolerans</name>
    <dbReference type="NCBI Taxonomy" id="2259171"/>
    <lineage>
        <taxon>Bacteria</taxon>
        <taxon>Bacillati</taxon>
        <taxon>Bacillota</taxon>
        <taxon>Bacilli</taxon>
        <taxon>Bacillales</taxon>
        <taxon>Bacillaceae</taxon>
        <taxon>Neobacillus</taxon>
    </lineage>
</organism>
<dbReference type="Proteomes" id="UP000257144">
    <property type="component" value="Unassembled WGS sequence"/>
</dbReference>
<keyword evidence="1" id="KW-0472">Membrane</keyword>
<feature type="transmembrane region" description="Helical" evidence="1">
    <location>
        <begin position="74"/>
        <end position="93"/>
    </location>
</feature>
<protein>
    <submittedName>
        <fullName evidence="2">Uncharacterized protein</fullName>
    </submittedName>
</protein>
<accession>A0A3D8GRC2</accession>
<reference evidence="2 3" key="1">
    <citation type="submission" date="2018-07" db="EMBL/GenBank/DDBJ databases">
        <title>Bacillus sp. YLB-04 draft genome sequence.</title>
        <authorList>
            <person name="Yu L."/>
            <person name="Tang X."/>
        </authorList>
    </citation>
    <scope>NUCLEOTIDE SEQUENCE [LARGE SCALE GENOMIC DNA]</scope>
    <source>
        <strain evidence="2 3">YLB-04</strain>
    </source>
</reference>
<dbReference type="EMBL" id="QNQT01000004">
    <property type="protein sequence ID" value="RDU36822.1"/>
    <property type="molecule type" value="Genomic_DNA"/>
</dbReference>
<proteinExistence type="predicted"/>
<dbReference type="AlphaFoldDB" id="A0A3D8GRC2"/>
<keyword evidence="1" id="KW-1133">Transmembrane helix</keyword>